<keyword evidence="2" id="KW-1185">Reference proteome</keyword>
<dbReference type="EMBL" id="CAJDYZ010009336">
    <property type="protein sequence ID" value="CAD1476392.1"/>
    <property type="molecule type" value="Genomic_DNA"/>
</dbReference>
<dbReference type="Proteomes" id="UP000752696">
    <property type="component" value="Unassembled WGS sequence"/>
</dbReference>
<evidence type="ECO:0000313" key="2">
    <source>
        <dbReference type="Proteomes" id="UP000752696"/>
    </source>
</evidence>
<accession>A0A6V7H9T0</accession>
<name>A0A6V7H9T0_9HYME</name>
<proteinExistence type="predicted"/>
<dbReference type="AlphaFoldDB" id="A0A6V7H9T0"/>
<gene>
    <name evidence="1" type="ORF">MHI_LOCUS641443</name>
</gene>
<feature type="non-terminal residue" evidence="1">
    <location>
        <position position="78"/>
    </location>
</feature>
<protein>
    <submittedName>
        <fullName evidence="1">Uncharacterized protein</fullName>
    </submittedName>
</protein>
<reference evidence="1" key="1">
    <citation type="submission" date="2020-07" db="EMBL/GenBank/DDBJ databases">
        <authorList>
            <person name="Nazaruddin N."/>
        </authorList>
    </citation>
    <scope>NUCLEOTIDE SEQUENCE</scope>
</reference>
<feature type="non-terminal residue" evidence="1">
    <location>
        <position position="1"/>
    </location>
</feature>
<comment type="caution">
    <text evidence="1">The sequence shown here is derived from an EMBL/GenBank/DDBJ whole genome shotgun (WGS) entry which is preliminary data.</text>
</comment>
<sequence>PLDFNYQIPFDLKATTEELTHSRRIKDFFSFFFFVCFVNDRKLDSDRQRTLSNILLYRKRKQTNLTKQSAHYLLYTIV</sequence>
<evidence type="ECO:0000313" key="1">
    <source>
        <dbReference type="EMBL" id="CAD1476392.1"/>
    </source>
</evidence>
<organism evidence="1 2">
    <name type="scientific">Heterotrigona itama</name>
    <dbReference type="NCBI Taxonomy" id="395501"/>
    <lineage>
        <taxon>Eukaryota</taxon>
        <taxon>Metazoa</taxon>
        <taxon>Ecdysozoa</taxon>
        <taxon>Arthropoda</taxon>
        <taxon>Hexapoda</taxon>
        <taxon>Insecta</taxon>
        <taxon>Pterygota</taxon>
        <taxon>Neoptera</taxon>
        <taxon>Endopterygota</taxon>
        <taxon>Hymenoptera</taxon>
        <taxon>Apocrita</taxon>
        <taxon>Aculeata</taxon>
        <taxon>Apoidea</taxon>
        <taxon>Anthophila</taxon>
        <taxon>Apidae</taxon>
        <taxon>Heterotrigona</taxon>
    </lineage>
</organism>